<comment type="similarity">
    <text evidence="1 8">Belongs to the cytidylate kinase family. Type 1 subfamily.</text>
</comment>
<dbReference type="InterPro" id="IPR027417">
    <property type="entry name" value="P-loop_NTPase"/>
</dbReference>
<evidence type="ECO:0000256" key="5">
    <source>
        <dbReference type="ARBA" id="ARBA00022840"/>
    </source>
</evidence>
<reference evidence="10 11" key="1">
    <citation type="submission" date="2022-10" db="EMBL/GenBank/DDBJ databases">
        <title>Host association and intracellularity evolved multiple times independently in the Rickettsiales.</title>
        <authorList>
            <person name="Castelli M."/>
            <person name="Nardi T."/>
            <person name="Gammuto L."/>
            <person name="Bellinzona G."/>
            <person name="Sabaneyeva E."/>
            <person name="Potekhin A."/>
            <person name="Serra V."/>
            <person name="Petroni G."/>
            <person name="Sassera D."/>
        </authorList>
    </citation>
    <scope>NUCLEOTIDE SEQUENCE [LARGE SCALE GENOMIC DNA]</scope>
    <source>
        <strain evidence="10 11">Kr 154-4</strain>
    </source>
</reference>
<evidence type="ECO:0000256" key="3">
    <source>
        <dbReference type="ARBA" id="ARBA00022741"/>
    </source>
</evidence>
<name>A0ABZ0UVY7_9RICK</name>
<evidence type="ECO:0000313" key="11">
    <source>
        <dbReference type="Proteomes" id="UP001326613"/>
    </source>
</evidence>
<comment type="catalytic activity">
    <reaction evidence="6 8">
        <text>dCMP + ATP = dCDP + ADP</text>
        <dbReference type="Rhea" id="RHEA:25094"/>
        <dbReference type="ChEBI" id="CHEBI:30616"/>
        <dbReference type="ChEBI" id="CHEBI:57566"/>
        <dbReference type="ChEBI" id="CHEBI:58593"/>
        <dbReference type="ChEBI" id="CHEBI:456216"/>
        <dbReference type="EC" id="2.7.4.25"/>
    </reaction>
</comment>
<proteinExistence type="inferred from homology"/>
<keyword evidence="2 8" id="KW-0808">Transferase</keyword>
<organism evidence="10 11">
    <name type="scientific">Candidatus Trichorickettsia mobilis</name>
    <dbReference type="NCBI Taxonomy" id="1346319"/>
    <lineage>
        <taxon>Bacteria</taxon>
        <taxon>Pseudomonadati</taxon>
        <taxon>Pseudomonadota</taxon>
        <taxon>Alphaproteobacteria</taxon>
        <taxon>Rickettsiales</taxon>
        <taxon>Rickettsiaceae</taxon>
        <taxon>Rickettsieae</taxon>
        <taxon>Candidatus Trichorickettsia</taxon>
    </lineage>
</organism>
<feature type="domain" description="Cytidylate kinase" evidence="9">
    <location>
        <begin position="18"/>
        <end position="217"/>
    </location>
</feature>
<evidence type="ECO:0000259" key="9">
    <source>
        <dbReference type="Pfam" id="PF02224"/>
    </source>
</evidence>
<dbReference type="HAMAP" id="MF_00238">
    <property type="entry name" value="Cytidyl_kinase_type1"/>
    <property type="match status" value="1"/>
</dbReference>
<keyword evidence="4 8" id="KW-0418">Kinase</keyword>
<keyword evidence="5 8" id="KW-0067">ATP-binding</keyword>
<evidence type="ECO:0000313" key="10">
    <source>
        <dbReference type="EMBL" id="WPY01148.1"/>
    </source>
</evidence>
<keyword evidence="11" id="KW-1185">Reference proteome</keyword>
<evidence type="ECO:0000256" key="4">
    <source>
        <dbReference type="ARBA" id="ARBA00022777"/>
    </source>
</evidence>
<dbReference type="EMBL" id="CP112932">
    <property type="protein sequence ID" value="WPY01148.1"/>
    <property type="molecule type" value="Genomic_DNA"/>
</dbReference>
<dbReference type="CDD" id="cd02020">
    <property type="entry name" value="CMPK"/>
    <property type="match status" value="1"/>
</dbReference>
<dbReference type="Pfam" id="PF02224">
    <property type="entry name" value="Cytidylate_kin"/>
    <property type="match status" value="1"/>
</dbReference>
<dbReference type="NCBIfam" id="TIGR00017">
    <property type="entry name" value="cmk"/>
    <property type="match status" value="1"/>
</dbReference>
<dbReference type="InterPro" id="IPR011994">
    <property type="entry name" value="Cytidylate_kinase_dom"/>
</dbReference>
<evidence type="ECO:0000256" key="7">
    <source>
        <dbReference type="ARBA" id="ARBA00048478"/>
    </source>
</evidence>
<comment type="catalytic activity">
    <reaction evidence="7 8">
        <text>CMP + ATP = CDP + ADP</text>
        <dbReference type="Rhea" id="RHEA:11600"/>
        <dbReference type="ChEBI" id="CHEBI:30616"/>
        <dbReference type="ChEBI" id="CHEBI:58069"/>
        <dbReference type="ChEBI" id="CHEBI:60377"/>
        <dbReference type="ChEBI" id="CHEBI:456216"/>
        <dbReference type="EC" id="2.7.4.25"/>
    </reaction>
</comment>
<keyword evidence="3 8" id="KW-0547">Nucleotide-binding</keyword>
<dbReference type="GO" id="GO:0016301">
    <property type="term" value="F:kinase activity"/>
    <property type="evidence" value="ECO:0007669"/>
    <property type="project" value="UniProtKB-KW"/>
</dbReference>
<comment type="subcellular location">
    <subcellularLocation>
        <location evidence="8">Cytoplasm</location>
    </subcellularLocation>
</comment>
<gene>
    <name evidence="8" type="primary">cmk</name>
    <name evidence="10" type="ORF">Trichorick_01052</name>
</gene>
<protein>
    <recommendedName>
        <fullName evidence="8">Cytidylate kinase</fullName>
        <shortName evidence="8">CK</shortName>
        <ecNumber evidence="8">2.7.4.25</ecNumber>
    </recommendedName>
    <alternativeName>
        <fullName evidence="8">Cytidine monophosphate kinase</fullName>
        <shortName evidence="8">CMP kinase</shortName>
    </alternativeName>
</protein>
<dbReference type="SUPFAM" id="SSF52540">
    <property type="entry name" value="P-loop containing nucleoside triphosphate hydrolases"/>
    <property type="match status" value="1"/>
</dbReference>
<evidence type="ECO:0000256" key="2">
    <source>
        <dbReference type="ARBA" id="ARBA00022679"/>
    </source>
</evidence>
<evidence type="ECO:0000256" key="1">
    <source>
        <dbReference type="ARBA" id="ARBA00009427"/>
    </source>
</evidence>
<accession>A0ABZ0UVY7</accession>
<dbReference type="Proteomes" id="UP001326613">
    <property type="component" value="Chromosome"/>
</dbReference>
<dbReference type="Gene3D" id="3.40.50.300">
    <property type="entry name" value="P-loop containing nucleotide triphosphate hydrolases"/>
    <property type="match status" value="1"/>
</dbReference>
<dbReference type="InterPro" id="IPR003136">
    <property type="entry name" value="Cytidylate_kin"/>
</dbReference>
<keyword evidence="8" id="KW-0963">Cytoplasm</keyword>
<dbReference type="EC" id="2.7.4.25" evidence="8"/>
<sequence length="222" mass="24913">MIISLKTRAFDLQHRFVIALDGPSASGKGLVGKMLAQFFSLQYFQSSLLYRGLAWMCIDAGIDPENKLKIIKLLSTDPDILLITTKADLSDEHVGEYASKIATMLEVRAELNKYQIKLIADTPRIIMEGRDIATVIAPQADLKIFLTADVAIRAERRYKQLQLEGKKYILNEIKHQLITRDLRDQGRSIAPLIQTADALVIDTSNLMPDTVIARIEEFILTG</sequence>
<evidence type="ECO:0000256" key="6">
    <source>
        <dbReference type="ARBA" id="ARBA00047615"/>
    </source>
</evidence>
<evidence type="ECO:0000256" key="8">
    <source>
        <dbReference type="HAMAP-Rule" id="MF_00238"/>
    </source>
</evidence>
<comment type="caution">
    <text evidence="8">Lacks conserved residue(s) required for the propagation of feature annotation.</text>
</comment>